<evidence type="ECO:0000259" key="3">
    <source>
        <dbReference type="Pfam" id="PF00501"/>
    </source>
</evidence>
<dbReference type="Gene3D" id="3.30.300.30">
    <property type="match status" value="1"/>
</dbReference>
<proteinExistence type="inferred from homology"/>
<evidence type="ECO:0000313" key="6">
    <source>
        <dbReference type="Proteomes" id="UP000262832"/>
    </source>
</evidence>
<dbReference type="InterPro" id="IPR000873">
    <property type="entry name" value="AMP-dep_synth/lig_dom"/>
</dbReference>
<dbReference type="Proteomes" id="UP000262832">
    <property type="component" value="Plasmid pVa1"/>
</dbReference>
<evidence type="ECO:0000313" key="5">
    <source>
        <dbReference type="EMBL" id="AXY03792.1"/>
    </source>
</evidence>
<dbReference type="InterPro" id="IPR042099">
    <property type="entry name" value="ANL_N_sf"/>
</dbReference>
<dbReference type="InterPro" id="IPR025110">
    <property type="entry name" value="AMP-bd_C"/>
</dbReference>
<dbReference type="PANTHER" id="PTHR43201">
    <property type="entry name" value="ACYL-COA SYNTHETASE"/>
    <property type="match status" value="1"/>
</dbReference>
<name>A0ABM6Z0U6_9VIBR</name>
<dbReference type="PROSITE" id="PS00455">
    <property type="entry name" value="AMP_BINDING"/>
    <property type="match status" value="1"/>
</dbReference>
<keyword evidence="6" id="KW-1185">Reference proteome</keyword>
<dbReference type="InterPro" id="IPR045851">
    <property type="entry name" value="AMP-bd_C_sf"/>
</dbReference>
<accession>A0ABM6Z0U6</accession>
<comment type="similarity">
    <text evidence="1">Belongs to the ATP-dependent AMP-binding enzyme family.</text>
</comment>
<dbReference type="Gene3D" id="3.40.50.12780">
    <property type="entry name" value="N-terminal domain of ligase-like"/>
    <property type="match status" value="1"/>
</dbReference>
<feature type="domain" description="AMP-binding enzyme C-terminal" evidence="4">
    <location>
        <begin position="443"/>
        <end position="518"/>
    </location>
</feature>
<dbReference type="PANTHER" id="PTHR43201:SF5">
    <property type="entry name" value="MEDIUM-CHAIN ACYL-COA LIGASE ACSF2, MITOCHONDRIAL"/>
    <property type="match status" value="1"/>
</dbReference>
<dbReference type="RefSeq" id="WP_128813664.1">
    <property type="nucleotide sequence ID" value="NZ_CP032095.1"/>
</dbReference>
<sequence length="532" mass="57710">MDKLAIELQADTIPSIVVEAASKYAEITAIRDGKESLSYAELPSKTFEVAKGLMSLGVEKGDRVAIWAPNSLRWILAAIGLQMAGAVLVPLNTRMKALEAQAIIERSGAKVLLCVGDFLSKDYAYEIQQSAPTCLEKIVVMSSRAAPLKPQMLDWGDMIFRGGATSESQLLERLADLKPSDASDLMFTSGTTGKPKGVVSVHSACIQAFREYVRVLKLKPGERYLVINPFFHTFGYKAGWVAGLLAGATILPEQVFDADTVLHRIESERINILPGPPTLYLSLLAHPTLEHRDLSSLRVAVTGASTIPPVLIESMRNTLGIETVTTAYGLTECGGLATICDPASSADVIAQTSGSAIDGTEVAIFDQDGNALPKGQSGEVCIRGFHVMKAYFEDPKATADTIDENHWLHTGDIGELDADGNLKITGRIKDMFIVGGFNCYPAEIEAALAENQQIEQSAVIGVPDERMGEVGCVYIVVKNGCTLDEAEVIRWSRERMSNYKVPRYVRFVDSLPVNASNKVLKNELVQQFNLNA</sequence>
<reference evidence="5 6" key="1">
    <citation type="submission" date="2018-08" db="EMBL/GenBank/DDBJ databases">
        <title>Genomic taxonomy of the Vibrionaceae family.</title>
        <authorList>
            <person name="Gomez-Gil B."/>
            <person name="Tanaka M."/>
            <person name="Sawabe T."/>
            <person name="Enciso-Ibarra K."/>
        </authorList>
    </citation>
    <scope>NUCLEOTIDE SEQUENCE [LARGE SCALE GENOMIC DNA]</scope>
    <source>
        <strain evidence="5 6">CAIM 1831</strain>
        <plasmid evidence="6">pva1</plasmid>
    </source>
</reference>
<keyword evidence="5" id="KW-0614">Plasmid</keyword>
<evidence type="ECO:0000256" key="1">
    <source>
        <dbReference type="ARBA" id="ARBA00006432"/>
    </source>
</evidence>
<feature type="domain" description="AMP-dependent synthetase/ligase" evidence="3">
    <location>
        <begin position="19"/>
        <end position="392"/>
    </location>
</feature>
<dbReference type="Pfam" id="PF13193">
    <property type="entry name" value="AMP-binding_C"/>
    <property type="match status" value="1"/>
</dbReference>
<organism evidence="5 6">
    <name type="scientific">Vibrio alfacsensis</name>
    <dbReference type="NCBI Taxonomy" id="1074311"/>
    <lineage>
        <taxon>Bacteria</taxon>
        <taxon>Pseudomonadati</taxon>
        <taxon>Pseudomonadota</taxon>
        <taxon>Gammaproteobacteria</taxon>
        <taxon>Vibrionales</taxon>
        <taxon>Vibrionaceae</taxon>
        <taxon>Vibrio</taxon>
    </lineage>
</organism>
<dbReference type="Pfam" id="PF00501">
    <property type="entry name" value="AMP-binding"/>
    <property type="match status" value="1"/>
</dbReference>
<gene>
    <name evidence="5" type="ORF">D1115_23235</name>
</gene>
<dbReference type="EMBL" id="CP032095">
    <property type="protein sequence ID" value="AXY03792.1"/>
    <property type="molecule type" value="Genomic_DNA"/>
</dbReference>
<geneLocation type="plasmid" evidence="6">
    <name>pva1</name>
</geneLocation>
<evidence type="ECO:0000259" key="4">
    <source>
        <dbReference type="Pfam" id="PF13193"/>
    </source>
</evidence>
<evidence type="ECO:0000256" key="2">
    <source>
        <dbReference type="ARBA" id="ARBA00022598"/>
    </source>
</evidence>
<protein>
    <submittedName>
        <fullName evidence="5">Fatty acid--CoA ligase</fullName>
    </submittedName>
</protein>
<dbReference type="SUPFAM" id="SSF56801">
    <property type="entry name" value="Acetyl-CoA synthetase-like"/>
    <property type="match status" value="1"/>
</dbReference>
<dbReference type="GO" id="GO:0016874">
    <property type="term" value="F:ligase activity"/>
    <property type="evidence" value="ECO:0007669"/>
    <property type="project" value="UniProtKB-KW"/>
</dbReference>
<dbReference type="InterPro" id="IPR020845">
    <property type="entry name" value="AMP-binding_CS"/>
</dbReference>
<keyword evidence="2 5" id="KW-0436">Ligase</keyword>
<dbReference type="NCBIfam" id="NF005801">
    <property type="entry name" value="PRK07656.1"/>
    <property type="match status" value="1"/>
</dbReference>